<gene>
    <name evidence="1" type="ORF">GCM10011430_13100</name>
</gene>
<dbReference type="Proteomes" id="UP000627205">
    <property type="component" value="Unassembled WGS sequence"/>
</dbReference>
<dbReference type="AlphaFoldDB" id="A0A8J3F622"/>
<protein>
    <submittedName>
        <fullName evidence="1">Uncharacterized protein</fullName>
    </submittedName>
</protein>
<evidence type="ECO:0000313" key="2">
    <source>
        <dbReference type="Proteomes" id="UP000627205"/>
    </source>
</evidence>
<keyword evidence="2" id="KW-1185">Reference proteome</keyword>
<sequence length="81" mass="8464">MRVARAQALQHFQTGKLGQAEIENQQIEILGGQHRIGFQSVLDAIGGIAGLAQGTGQAIGQNGIVFGKQDSHGEGEENVAL</sequence>
<name>A0A8J3F622_9BURK</name>
<dbReference type="EMBL" id="BMDP01000002">
    <property type="protein sequence ID" value="GGI54136.1"/>
    <property type="molecule type" value="Genomic_DNA"/>
</dbReference>
<evidence type="ECO:0000313" key="1">
    <source>
        <dbReference type="EMBL" id="GGI54136.1"/>
    </source>
</evidence>
<comment type="caution">
    <text evidence="1">The sequence shown here is derived from an EMBL/GenBank/DDBJ whole genome shotgun (WGS) entry which is preliminary data.</text>
</comment>
<proteinExistence type="predicted"/>
<reference evidence="1" key="1">
    <citation type="journal article" date="2014" name="Int. J. Syst. Evol. Microbiol.">
        <title>Complete genome sequence of Corynebacterium casei LMG S-19264T (=DSM 44701T), isolated from a smear-ripened cheese.</title>
        <authorList>
            <consortium name="US DOE Joint Genome Institute (JGI-PGF)"/>
            <person name="Walter F."/>
            <person name="Albersmeier A."/>
            <person name="Kalinowski J."/>
            <person name="Ruckert C."/>
        </authorList>
    </citation>
    <scope>NUCLEOTIDE SEQUENCE</scope>
    <source>
        <strain evidence="1">CCM 7664</strain>
    </source>
</reference>
<accession>A0A8J3F622</accession>
<organism evidence="1 2">
    <name type="scientific">Oxalicibacterium solurbis</name>
    <dbReference type="NCBI Taxonomy" id="69280"/>
    <lineage>
        <taxon>Bacteria</taxon>
        <taxon>Pseudomonadati</taxon>
        <taxon>Pseudomonadota</taxon>
        <taxon>Betaproteobacteria</taxon>
        <taxon>Burkholderiales</taxon>
        <taxon>Oxalobacteraceae</taxon>
        <taxon>Oxalicibacterium</taxon>
    </lineage>
</organism>
<reference evidence="1" key="2">
    <citation type="submission" date="2020-09" db="EMBL/GenBank/DDBJ databases">
        <authorList>
            <person name="Sun Q."/>
            <person name="Sedlacek I."/>
        </authorList>
    </citation>
    <scope>NUCLEOTIDE SEQUENCE</scope>
    <source>
        <strain evidence="1">CCM 7664</strain>
    </source>
</reference>